<proteinExistence type="inferred from homology"/>
<protein>
    <recommendedName>
        <fullName evidence="2">EthD domain-containing protein</fullName>
    </recommendedName>
</protein>
<dbReference type="Gene3D" id="3.30.70.100">
    <property type="match status" value="1"/>
</dbReference>
<name>A0A319DEI1_9EURO</name>
<comment type="similarity">
    <text evidence="1">Belongs to the tpcK family.</text>
</comment>
<evidence type="ECO:0000313" key="3">
    <source>
        <dbReference type="EMBL" id="PYH95681.1"/>
    </source>
</evidence>
<dbReference type="SUPFAM" id="SSF54909">
    <property type="entry name" value="Dimeric alpha+beta barrel"/>
    <property type="match status" value="1"/>
</dbReference>
<dbReference type="EMBL" id="KZ825849">
    <property type="protein sequence ID" value="PYH95681.1"/>
    <property type="molecule type" value="Genomic_DNA"/>
</dbReference>
<dbReference type="Pfam" id="PF07110">
    <property type="entry name" value="EthD"/>
    <property type="match status" value="1"/>
</dbReference>
<dbReference type="InterPro" id="IPR009799">
    <property type="entry name" value="EthD_dom"/>
</dbReference>
<evidence type="ECO:0000313" key="4">
    <source>
        <dbReference type="Proteomes" id="UP000247810"/>
    </source>
</evidence>
<organism evidence="3 4">
    <name type="scientific">Aspergillus ellipticus CBS 707.79</name>
    <dbReference type="NCBI Taxonomy" id="1448320"/>
    <lineage>
        <taxon>Eukaryota</taxon>
        <taxon>Fungi</taxon>
        <taxon>Dikarya</taxon>
        <taxon>Ascomycota</taxon>
        <taxon>Pezizomycotina</taxon>
        <taxon>Eurotiomycetes</taxon>
        <taxon>Eurotiomycetidae</taxon>
        <taxon>Eurotiales</taxon>
        <taxon>Aspergillaceae</taxon>
        <taxon>Aspergillus</taxon>
        <taxon>Aspergillus subgen. Circumdati</taxon>
    </lineage>
</organism>
<feature type="domain" description="EthD" evidence="2">
    <location>
        <begin position="13"/>
        <end position="127"/>
    </location>
</feature>
<evidence type="ECO:0000259" key="2">
    <source>
        <dbReference type="Pfam" id="PF07110"/>
    </source>
</evidence>
<evidence type="ECO:0000256" key="1">
    <source>
        <dbReference type="ARBA" id="ARBA00005986"/>
    </source>
</evidence>
<dbReference type="AlphaFoldDB" id="A0A319DEI1"/>
<dbReference type="InterPro" id="IPR011008">
    <property type="entry name" value="Dimeric_a/b-barrel"/>
</dbReference>
<dbReference type="VEuPathDB" id="FungiDB:BO71DRAFT_482719"/>
<dbReference type="OrthoDB" id="2519291at2759"/>
<dbReference type="Proteomes" id="UP000247810">
    <property type="component" value="Unassembled WGS sequence"/>
</dbReference>
<keyword evidence="4" id="KW-1185">Reference proteome</keyword>
<dbReference type="STRING" id="1448320.A0A319DEI1"/>
<sequence>MTITLLLLGYRTPSISPETFQTHLESHVALIQSLAGDAFPLSHRRSYIARTTIIPTPDDVPASISTSVRNATTPAVVILGQQSDFEFDSVAELTFEDQAALERFQARVKAPEAARVLREDEDRFSDRGRVCIVRLGEVRETRRGDFCGDEGL</sequence>
<reference evidence="3 4" key="1">
    <citation type="submission" date="2018-02" db="EMBL/GenBank/DDBJ databases">
        <title>The genomes of Aspergillus section Nigri reveals drivers in fungal speciation.</title>
        <authorList>
            <consortium name="DOE Joint Genome Institute"/>
            <person name="Vesth T.C."/>
            <person name="Nybo J."/>
            <person name="Theobald S."/>
            <person name="Brandl J."/>
            <person name="Frisvad J.C."/>
            <person name="Nielsen K.F."/>
            <person name="Lyhne E.K."/>
            <person name="Kogle M.E."/>
            <person name="Kuo A."/>
            <person name="Riley R."/>
            <person name="Clum A."/>
            <person name="Nolan M."/>
            <person name="Lipzen A."/>
            <person name="Salamov A."/>
            <person name="Henrissat B."/>
            <person name="Wiebenga A."/>
            <person name="De vries R.P."/>
            <person name="Grigoriev I.V."/>
            <person name="Mortensen U.H."/>
            <person name="Andersen M.R."/>
            <person name="Baker S.E."/>
        </authorList>
    </citation>
    <scope>NUCLEOTIDE SEQUENCE [LARGE SCALE GENOMIC DNA]</scope>
    <source>
        <strain evidence="3 4">CBS 707.79</strain>
    </source>
</reference>
<accession>A0A319DEI1</accession>
<dbReference type="GO" id="GO:0016491">
    <property type="term" value="F:oxidoreductase activity"/>
    <property type="evidence" value="ECO:0007669"/>
    <property type="project" value="InterPro"/>
</dbReference>
<gene>
    <name evidence="3" type="ORF">BO71DRAFT_482719</name>
</gene>